<proteinExistence type="inferred from homology"/>
<reference evidence="9 10" key="1">
    <citation type="submission" date="2009-04" db="EMBL/GenBank/DDBJ databases">
        <authorList>
            <person name="Qin X."/>
            <person name="Bachman B."/>
            <person name="Battles P."/>
            <person name="Bell A."/>
            <person name="Bess C."/>
            <person name="Bickham C."/>
            <person name="Chaboub L."/>
            <person name="Chen D."/>
            <person name="Coyle M."/>
            <person name="Deiros D.R."/>
            <person name="Dinh H."/>
            <person name="Forbes L."/>
            <person name="Fowler G."/>
            <person name="Francisco L."/>
            <person name="Fu Q."/>
            <person name="Gubbala S."/>
            <person name="Hale W."/>
            <person name="Han Y."/>
            <person name="Hemphill L."/>
            <person name="Highlander S.K."/>
            <person name="Hirani K."/>
            <person name="Hogues M."/>
            <person name="Jackson L."/>
            <person name="Jakkamsetti A."/>
            <person name="Javaid M."/>
            <person name="Jiang H."/>
            <person name="Korchina V."/>
            <person name="Kovar C."/>
            <person name="Lara F."/>
            <person name="Lee S."/>
            <person name="Mata R."/>
            <person name="Mathew T."/>
            <person name="Moen C."/>
            <person name="Morales K."/>
            <person name="Munidasa M."/>
            <person name="Nazareth L."/>
            <person name="Ngo R."/>
            <person name="Nguyen L."/>
            <person name="Okwuonu G."/>
            <person name="Ongeri F."/>
            <person name="Patil S."/>
            <person name="Petrosino J."/>
            <person name="Pham C."/>
            <person name="Pham P."/>
            <person name="Pu L.-L."/>
            <person name="Puazo M."/>
            <person name="Raj R."/>
            <person name="Reid J."/>
            <person name="Rouhana J."/>
            <person name="Saada N."/>
            <person name="Shang Y."/>
            <person name="Simmons D."/>
            <person name="Thornton R."/>
            <person name="Warren J."/>
            <person name="Weissenberger G."/>
            <person name="Zhang J."/>
            <person name="Zhang L."/>
            <person name="Zhou C."/>
            <person name="Zhu D."/>
            <person name="Muzny D."/>
            <person name="Worley K."/>
            <person name="Gibbs R."/>
        </authorList>
    </citation>
    <scope>NUCLEOTIDE SEQUENCE [LARGE SCALE GENOMIC DNA]</scope>
    <source>
        <strain evidence="9 10">ATCC 19254</strain>
    </source>
</reference>
<feature type="domain" description="CoA-binding" evidence="8">
    <location>
        <begin position="84"/>
        <end position="185"/>
    </location>
</feature>
<dbReference type="SMART" id="SM00881">
    <property type="entry name" value="CoA_binding"/>
    <property type="match status" value="1"/>
</dbReference>
<evidence type="ECO:0000256" key="1">
    <source>
        <dbReference type="ARBA" id="ARBA00022490"/>
    </source>
</evidence>
<evidence type="ECO:0000256" key="7">
    <source>
        <dbReference type="HAMAP-Rule" id="MF_01131"/>
    </source>
</evidence>
<dbReference type="EMBL" id="ACKV01000006">
    <property type="protein sequence ID" value="EEJ43257.1"/>
    <property type="molecule type" value="Genomic_DNA"/>
</dbReference>
<dbReference type="Gene3D" id="1.10.10.10">
    <property type="entry name" value="Winged helix-like DNA-binding domain superfamily/Winged helix DNA-binding domain"/>
    <property type="match status" value="1"/>
</dbReference>
<dbReference type="NCBIfam" id="NF003991">
    <property type="entry name" value="PRK05472.1-5"/>
    <property type="match status" value="1"/>
</dbReference>
<dbReference type="HAMAP" id="MF_01131">
    <property type="entry name" value="Rex"/>
    <property type="match status" value="1"/>
</dbReference>
<comment type="caution">
    <text evidence="9">The sequence shown here is derived from an EMBL/GenBank/DDBJ whole genome shotgun (WGS) entry which is preliminary data.</text>
</comment>
<comment type="similarity">
    <text evidence="7">Belongs to the transcriptional regulatory Rex family.</text>
</comment>
<dbReference type="GO" id="GO:0003677">
    <property type="term" value="F:DNA binding"/>
    <property type="evidence" value="ECO:0007669"/>
    <property type="project" value="UniProtKB-UniRule"/>
</dbReference>
<dbReference type="NCBIfam" id="NF003989">
    <property type="entry name" value="PRK05472.1-3"/>
    <property type="match status" value="1"/>
</dbReference>
<dbReference type="NCBIfam" id="NF003996">
    <property type="entry name" value="PRK05472.2-5"/>
    <property type="match status" value="1"/>
</dbReference>
<dbReference type="InterPro" id="IPR022876">
    <property type="entry name" value="Tscrpt_rep_Rex"/>
</dbReference>
<organism evidence="9 10">
    <name type="scientific">Leuconostoc mesenteroides subsp. cremoris ATCC 19254</name>
    <dbReference type="NCBI Taxonomy" id="586220"/>
    <lineage>
        <taxon>Bacteria</taxon>
        <taxon>Bacillati</taxon>
        <taxon>Bacillota</taxon>
        <taxon>Bacilli</taxon>
        <taxon>Lactobacillales</taxon>
        <taxon>Lactobacillaceae</taxon>
        <taxon>Leuconostoc</taxon>
    </lineage>
</organism>
<dbReference type="Pfam" id="PF06971">
    <property type="entry name" value="Put_DNA-bind_N"/>
    <property type="match status" value="1"/>
</dbReference>
<evidence type="ECO:0000256" key="4">
    <source>
        <dbReference type="ARBA" id="ARBA00023027"/>
    </source>
</evidence>
<keyword evidence="5 7" id="KW-0238">DNA-binding</keyword>
<evidence type="ECO:0000256" key="5">
    <source>
        <dbReference type="ARBA" id="ARBA00023125"/>
    </source>
</evidence>
<evidence type="ECO:0000256" key="3">
    <source>
        <dbReference type="ARBA" id="ARBA00023015"/>
    </source>
</evidence>
<dbReference type="SUPFAM" id="SSF46785">
    <property type="entry name" value="Winged helix' DNA-binding domain"/>
    <property type="match status" value="1"/>
</dbReference>
<dbReference type="PANTHER" id="PTHR35786:SF1">
    <property type="entry name" value="REDOX-SENSING TRANSCRIPTIONAL REPRESSOR REX 1"/>
    <property type="match status" value="1"/>
</dbReference>
<feature type="binding site" evidence="7">
    <location>
        <begin position="95"/>
        <end position="100"/>
    </location>
    <ligand>
        <name>NAD(+)</name>
        <dbReference type="ChEBI" id="CHEBI:57540"/>
    </ligand>
</feature>
<keyword evidence="2 7" id="KW-0678">Repressor</keyword>
<accession>C2KHK9</accession>
<comment type="subunit">
    <text evidence="7">Homodimer.</text>
</comment>
<dbReference type="PANTHER" id="PTHR35786">
    <property type="entry name" value="REDOX-SENSING TRANSCRIPTIONAL REPRESSOR REX"/>
    <property type="match status" value="1"/>
</dbReference>
<dbReference type="InterPro" id="IPR058203">
    <property type="entry name" value="Rex_bacilli-type"/>
</dbReference>
<dbReference type="HOGENOM" id="CLU_061534_1_1_9"/>
<dbReference type="GO" id="GO:0045892">
    <property type="term" value="P:negative regulation of DNA-templated transcription"/>
    <property type="evidence" value="ECO:0007669"/>
    <property type="project" value="InterPro"/>
</dbReference>
<dbReference type="InterPro" id="IPR036291">
    <property type="entry name" value="NAD(P)-bd_dom_sf"/>
</dbReference>
<dbReference type="InterPro" id="IPR009718">
    <property type="entry name" value="Rex_DNA-bd_C_dom"/>
</dbReference>
<evidence type="ECO:0000256" key="2">
    <source>
        <dbReference type="ARBA" id="ARBA00022491"/>
    </source>
</evidence>
<evidence type="ECO:0000256" key="6">
    <source>
        <dbReference type="ARBA" id="ARBA00023163"/>
    </source>
</evidence>
<dbReference type="Pfam" id="PF02629">
    <property type="entry name" value="CoA_binding"/>
    <property type="match status" value="1"/>
</dbReference>
<keyword evidence="3 7" id="KW-0805">Transcription regulation</keyword>
<keyword evidence="4 7" id="KW-0520">NAD</keyword>
<keyword evidence="1 7" id="KW-0963">Cytoplasm</keyword>
<dbReference type="NCBIfam" id="NF003994">
    <property type="entry name" value="PRK05472.2-3"/>
    <property type="match status" value="1"/>
</dbReference>
<evidence type="ECO:0000313" key="9">
    <source>
        <dbReference type="EMBL" id="EEJ43257.1"/>
    </source>
</evidence>
<dbReference type="GO" id="GO:0005737">
    <property type="term" value="C:cytoplasm"/>
    <property type="evidence" value="ECO:0007669"/>
    <property type="project" value="UniProtKB-SubCell"/>
</dbReference>
<dbReference type="SUPFAM" id="SSF51735">
    <property type="entry name" value="NAD(P)-binding Rossmann-fold domains"/>
    <property type="match status" value="1"/>
</dbReference>
<keyword evidence="6 7" id="KW-0804">Transcription</keyword>
<dbReference type="GO" id="GO:0003700">
    <property type="term" value="F:DNA-binding transcription factor activity"/>
    <property type="evidence" value="ECO:0007669"/>
    <property type="project" value="UniProtKB-UniRule"/>
</dbReference>
<dbReference type="Gene3D" id="3.40.50.720">
    <property type="entry name" value="NAD(P)-binding Rossmann-like Domain"/>
    <property type="match status" value="1"/>
</dbReference>
<dbReference type="InterPro" id="IPR003781">
    <property type="entry name" value="CoA-bd"/>
</dbReference>
<dbReference type="AlphaFoldDB" id="C2KHK9"/>
<dbReference type="NCBIfam" id="NF003995">
    <property type="entry name" value="PRK05472.2-4"/>
    <property type="match status" value="1"/>
</dbReference>
<name>C2KHK9_LEUMC</name>
<sequence>MEIIMTQQPKIPRATAKRLPIYFRYLTFLHDAGKERISSSELSEAIKFDAATIRRDFSYFGALGKRGYGYDVKALLDFFANVLDQDSLINVALIGAGNLGQALLNFNFHQSSNMRIAAAFDADEKRTGTILSGVPIYSMEELQEQITAQRINIAILTVPQGVAQEITNQLVETGVKGILNFTPVRVTVPTGVRVQNVDLTNELQTLVYFIENYVSITTGL</sequence>
<gene>
    <name evidence="7" type="primary">rex</name>
    <name evidence="9" type="ORF">HMPREF0555_0125</name>
</gene>
<evidence type="ECO:0000313" key="10">
    <source>
        <dbReference type="Proteomes" id="UP000004283"/>
    </source>
</evidence>
<feature type="DNA-binding region" description="H-T-H motif" evidence="7">
    <location>
        <begin position="21"/>
        <end position="60"/>
    </location>
</feature>
<comment type="subcellular location">
    <subcellularLocation>
        <location evidence="7">Cytoplasm</location>
    </subcellularLocation>
</comment>
<dbReference type="GO" id="GO:0051775">
    <property type="term" value="P:response to redox state"/>
    <property type="evidence" value="ECO:0007669"/>
    <property type="project" value="InterPro"/>
</dbReference>
<dbReference type="InterPro" id="IPR036390">
    <property type="entry name" value="WH_DNA-bd_sf"/>
</dbReference>
<dbReference type="Proteomes" id="UP000004283">
    <property type="component" value="Unassembled WGS sequence"/>
</dbReference>
<evidence type="ECO:0000259" key="8">
    <source>
        <dbReference type="SMART" id="SM00881"/>
    </source>
</evidence>
<dbReference type="InterPro" id="IPR036388">
    <property type="entry name" value="WH-like_DNA-bd_sf"/>
</dbReference>
<protein>
    <recommendedName>
        <fullName evidence="7">Redox-sensing transcriptional repressor Rex</fullName>
    </recommendedName>
</protein>
<comment type="function">
    <text evidence="7">Modulates transcription in response to changes in cellular NADH/NAD(+) redox state.</text>
</comment>